<evidence type="ECO:0000313" key="1">
    <source>
        <dbReference type="EMBL" id="KAK8966211.1"/>
    </source>
</evidence>
<name>A0ABR2MQ59_9ASPA</name>
<comment type="caution">
    <text evidence="1">The sequence shown here is derived from an EMBL/GenBank/DDBJ whole genome shotgun (WGS) entry which is preliminary data.</text>
</comment>
<dbReference type="EMBL" id="JBBWWR010000005">
    <property type="protein sequence ID" value="KAK8966211.1"/>
    <property type="molecule type" value="Genomic_DNA"/>
</dbReference>
<protein>
    <submittedName>
        <fullName evidence="1">Uncharacterized protein</fullName>
    </submittedName>
</protein>
<gene>
    <name evidence="1" type="ORF">KSP40_PGU017119</name>
</gene>
<reference evidence="1 2" key="1">
    <citation type="journal article" date="2022" name="Nat. Plants">
        <title>Genomes of leafy and leafless Platanthera orchids illuminate the evolution of mycoheterotrophy.</title>
        <authorList>
            <person name="Li M.H."/>
            <person name="Liu K.W."/>
            <person name="Li Z."/>
            <person name="Lu H.C."/>
            <person name="Ye Q.L."/>
            <person name="Zhang D."/>
            <person name="Wang J.Y."/>
            <person name="Li Y.F."/>
            <person name="Zhong Z.M."/>
            <person name="Liu X."/>
            <person name="Yu X."/>
            <person name="Liu D.K."/>
            <person name="Tu X.D."/>
            <person name="Liu B."/>
            <person name="Hao Y."/>
            <person name="Liao X.Y."/>
            <person name="Jiang Y.T."/>
            <person name="Sun W.H."/>
            <person name="Chen J."/>
            <person name="Chen Y.Q."/>
            <person name="Ai Y."/>
            <person name="Zhai J.W."/>
            <person name="Wu S.S."/>
            <person name="Zhou Z."/>
            <person name="Hsiao Y.Y."/>
            <person name="Wu W.L."/>
            <person name="Chen Y.Y."/>
            <person name="Lin Y.F."/>
            <person name="Hsu J.L."/>
            <person name="Li C.Y."/>
            <person name="Wang Z.W."/>
            <person name="Zhao X."/>
            <person name="Zhong W.Y."/>
            <person name="Ma X.K."/>
            <person name="Ma L."/>
            <person name="Huang J."/>
            <person name="Chen G.Z."/>
            <person name="Huang M.Z."/>
            <person name="Huang L."/>
            <person name="Peng D.H."/>
            <person name="Luo Y.B."/>
            <person name="Zou S.Q."/>
            <person name="Chen S.P."/>
            <person name="Lan S."/>
            <person name="Tsai W.C."/>
            <person name="Van de Peer Y."/>
            <person name="Liu Z.J."/>
        </authorList>
    </citation>
    <scope>NUCLEOTIDE SEQUENCE [LARGE SCALE GENOMIC DNA]</scope>
    <source>
        <strain evidence="1">Lor288</strain>
    </source>
</reference>
<evidence type="ECO:0000313" key="2">
    <source>
        <dbReference type="Proteomes" id="UP001412067"/>
    </source>
</evidence>
<keyword evidence="2" id="KW-1185">Reference proteome</keyword>
<proteinExistence type="predicted"/>
<organism evidence="1 2">
    <name type="scientific">Platanthera guangdongensis</name>
    <dbReference type="NCBI Taxonomy" id="2320717"/>
    <lineage>
        <taxon>Eukaryota</taxon>
        <taxon>Viridiplantae</taxon>
        <taxon>Streptophyta</taxon>
        <taxon>Embryophyta</taxon>
        <taxon>Tracheophyta</taxon>
        <taxon>Spermatophyta</taxon>
        <taxon>Magnoliopsida</taxon>
        <taxon>Liliopsida</taxon>
        <taxon>Asparagales</taxon>
        <taxon>Orchidaceae</taxon>
        <taxon>Orchidoideae</taxon>
        <taxon>Orchideae</taxon>
        <taxon>Orchidinae</taxon>
        <taxon>Platanthera</taxon>
    </lineage>
</organism>
<accession>A0ABR2MQ59</accession>
<dbReference type="Proteomes" id="UP001412067">
    <property type="component" value="Unassembled WGS sequence"/>
</dbReference>
<sequence>MKWRGSGSLIRSPITSPLHSRSVINRDSCAQLLAVPVATAWNNSNRCRCGLEQPESVSSPPGIA</sequence>